<sequence>MTLFHVTSSLNRASITEHGLDWERMGLACGIAGSKTPEVPGVFLCIDEGDVDWFAFTINNTGGPVDVWAVDGVDPRSLRDNGNGYGYLAEKIPAYLLTLVRTDLAAPTVR</sequence>
<proteinExistence type="predicted"/>
<organism evidence="1 2">
    <name type="scientific">Nocardioides turkmenicus</name>
    <dbReference type="NCBI Taxonomy" id="2711220"/>
    <lineage>
        <taxon>Bacteria</taxon>
        <taxon>Bacillati</taxon>
        <taxon>Actinomycetota</taxon>
        <taxon>Actinomycetes</taxon>
        <taxon>Propionibacteriales</taxon>
        <taxon>Nocardioidaceae</taxon>
        <taxon>Nocardioides</taxon>
    </lineage>
</organism>
<keyword evidence="2" id="KW-1185">Reference proteome</keyword>
<reference evidence="1 2" key="1">
    <citation type="submission" date="2020-02" db="EMBL/GenBank/DDBJ databases">
        <title>Whole-genome analyses of novel actinobacteria.</title>
        <authorList>
            <person name="Sahin N."/>
        </authorList>
    </citation>
    <scope>NUCLEOTIDE SEQUENCE [LARGE SCALE GENOMIC DNA]</scope>
    <source>
        <strain evidence="1 2">KC13</strain>
    </source>
</reference>
<accession>A0A6M1QYF0</accession>
<name>A0A6M1QYF0_9ACTN</name>
<protein>
    <recommendedName>
        <fullName evidence="3">DUF952 domain-containing protein</fullName>
    </recommendedName>
</protein>
<dbReference type="EMBL" id="JAALAA010000019">
    <property type="protein sequence ID" value="NGN95013.1"/>
    <property type="molecule type" value="Genomic_DNA"/>
</dbReference>
<evidence type="ECO:0008006" key="3">
    <source>
        <dbReference type="Google" id="ProtNLM"/>
    </source>
</evidence>
<dbReference type="AlphaFoldDB" id="A0A6M1QYF0"/>
<dbReference type="RefSeq" id="WP_165112697.1">
    <property type="nucleotide sequence ID" value="NZ_JAALAA010000019.1"/>
</dbReference>
<dbReference type="Proteomes" id="UP000483261">
    <property type="component" value="Unassembled WGS sequence"/>
</dbReference>
<comment type="caution">
    <text evidence="1">The sequence shown here is derived from an EMBL/GenBank/DDBJ whole genome shotgun (WGS) entry which is preliminary data.</text>
</comment>
<evidence type="ECO:0000313" key="1">
    <source>
        <dbReference type="EMBL" id="NGN95013.1"/>
    </source>
</evidence>
<evidence type="ECO:0000313" key="2">
    <source>
        <dbReference type="Proteomes" id="UP000483261"/>
    </source>
</evidence>
<gene>
    <name evidence="1" type="ORF">G5C66_20025</name>
</gene>